<accession>A0A5A7NQY1</accession>
<dbReference type="RefSeq" id="WP_149956869.1">
    <property type="nucleotide sequence ID" value="NZ_BKDJ01000008.1"/>
</dbReference>
<keyword evidence="2" id="KW-1185">Reference proteome</keyword>
<evidence type="ECO:0000313" key="2">
    <source>
        <dbReference type="Proteomes" id="UP000325307"/>
    </source>
</evidence>
<protein>
    <submittedName>
        <fullName evidence="1">Uncharacterized protein</fullName>
    </submittedName>
</protein>
<dbReference type="EMBL" id="BKDJ01000008">
    <property type="protein sequence ID" value="GER23263.1"/>
    <property type="molecule type" value="Genomic_DNA"/>
</dbReference>
<organism evidence="1 2">
    <name type="scientific">Zafaria cholistanensis</name>
    <dbReference type="NCBI Taxonomy" id="1682741"/>
    <lineage>
        <taxon>Bacteria</taxon>
        <taxon>Bacillati</taxon>
        <taxon>Actinomycetota</taxon>
        <taxon>Actinomycetes</taxon>
        <taxon>Micrococcales</taxon>
        <taxon>Micrococcaceae</taxon>
        <taxon>Zafaria</taxon>
    </lineage>
</organism>
<evidence type="ECO:0000313" key="1">
    <source>
        <dbReference type="EMBL" id="GER23263.1"/>
    </source>
</evidence>
<name>A0A5A7NQY1_9MICC</name>
<proteinExistence type="predicted"/>
<sequence>MDPSGISHLQHLIVNDRIDEAVDYASKLSADYIGSLLDFDRAEEAPEQHDRFIRRLVASVEGEFSAYRTADLVTHLAGLYVTALSYLPNAFFADRDLSLAANGAVANRLQKDLERMDLLVGCPDRVLPAATQTRFDSYAAQLAGMDFSIRDDESQPHEAVVLKAFQRIGEDTDAWLARYRENAMQPKDPAGQASDG</sequence>
<gene>
    <name evidence="1" type="ORF">NCCP1664_17590</name>
</gene>
<dbReference type="AlphaFoldDB" id="A0A5A7NQY1"/>
<reference evidence="1 2" key="1">
    <citation type="submission" date="2019-09" db="EMBL/GenBank/DDBJ databases">
        <title>Arthrobacter zafarii sp. nov., a moderately thermotolerant and halotolerant actinobacterium isolated from Cholistan desert soil of Pakistan.</title>
        <authorList>
            <person name="Amin A."/>
            <person name="Ahmed I."/>
            <person name="Khalid N."/>
            <person name="Schumann P."/>
            <person name="Busse H.J."/>
            <person name="Khan I.U."/>
            <person name="Li S."/>
            <person name="Li W.J."/>
        </authorList>
    </citation>
    <scope>NUCLEOTIDE SEQUENCE [LARGE SCALE GENOMIC DNA]</scope>
    <source>
        <strain evidence="1 2">NCCP-1664</strain>
    </source>
</reference>
<dbReference type="Proteomes" id="UP000325307">
    <property type="component" value="Unassembled WGS sequence"/>
</dbReference>
<comment type="caution">
    <text evidence="1">The sequence shown here is derived from an EMBL/GenBank/DDBJ whole genome shotgun (WGS) entry which is preliminary data.</text>
</comment>